<keyword evidence="1" id="KW-0378">Hydrolase</keyword>
<evidence type="ECO:0000259" key="3">
    <source>
        <dbReference type="SMART" id="SM00331"/>
    </source>
</evidence>
<gene>
    <name evidence="4" type="ORF">SAMN05216474_1796</name>
</gene>
<keyword evidence="2" id="KW-0175">Coiled coil</keyword>
<evidence type="ECO:0000256" key="1">
    <source>
        <dbReference type="ARBA" id="ARBA00022801"/>
    </source>
</evidence>
<protein>
    <submittedName>
        <fullName evidence="4">Sigma-B regulation protein RsbU (Phosphoserine phosphatase)</fullName>
    </submittedName>
</protein>
<dbReference type="STRING" id="477690.SAMN05216474_1796"/>
<dbReference type="Gene3D" id="3.60.40.10">
    <property type="entry name" value="PPM-type phosphatase domain"/>
    <property type="match status" value="1"/>
</dbReference>
<dbReference type="GO" id="GO:0016791">
    <property type="term" value="F:phosphatase activity"/>
    <property type="evidence" value="ECO:0007669"/>
    <property type="project" value="TreeGrafter"/>
</dbReference>
<dbReference type="PANTHER" id="PTHR43156">
    <property type="entry name" value="STAGE II SPORULATION PROTEIN E-RELATED"/>
    <property type="match status" value="1"/>
</dbReference>
<evidence type="ECO:0000256" key="2">
    <source>
        <dbReference type="SAM" id="Coils"/>
    </source>
</evidence>
<evidence type="ECO:0000313" key="5">
    <source>
        <dbReference type="Proteomes" id="UP000236454"/>
    </source>
</evidence>
<reference evidence="4 5" key="1">
    <citation type="submission" date="2016-10" db="EMBL/GenBank/DDBJ databases">
        <authorList>
            <person name="de Groot N.N."/>
        </authorList>
    </citation>
    <scope>NUCLEOTIDE SEQUENCE [LARGE SCALE GENOMIC DNA]</scope>
    <source>
        <strain evidence="4 5">CGMCC 1.7005</strain>
    </source>
</reference>
<dbReference type="Pfam" id="PF07228">
    <property type="entry name" value="SpoIIE"/>
    <property type="match status" value="1"/>
</dbReference>
<dbReference type="Proteomes" id="UP000236454">
    <property type="component" value="Unassembled WGS sequence"/>
</dbReference>
<dbReference type="EMBL" id="FPAS01000002">
    <property type="protein sequence ID" value="SFT68532.1"/>
    <property type="molecule type" value="Genomic_DNA"/>
</dbReference>
<dbReference type="AlphaFoldDB" id="A0A1I7A0W0"/>
<organism evidence="4 5">
    <name type="scientific">Lishizhenia tianjinensis</name>
    <dbReference type="NCBI Taxonomy" id="477690"/>
    <lineage>
        <taxon>Bacteria</taxon>
        <taxon>Pseudomonadati</taxon>
        <taxon>Bacteroidota</taxon>
        <taxon>Flavobacteriia</taxon>
        <taxon>Flavobacteriales</taxon>
        <taxon>Crocinitomicaceae</taxon>
        <taxon>Lishizhenia</taxon>
    </lineage>
</organism>
<dbReference type="SMART" id="SM00331">
    <property type="entry name" value="PP2C_SIG"/>
    <property type="match status" value="1"/>
</dbReference>
<dbReference type="SUPFAM" id="SSF55781">
    <property type="entry name" value="GAF domain-like"/>
    <property type="match status" value="1"/>
</dbReference>
<evidence type="ECO:0000313" key="4">
    <source>
        <dbReference type="EMBL" id="SFT68532.1"/>
    </source>
</evidence>
<dbReference type="RefSeq" id="WP_090248523.1">
    <property type="nucleotide sequence ID" value="NZ_FPAS01000002.1"/>
</dbReference>
<dbReference type="OrthoDB" id="9763484at2"/>
<feature type="coiled-coil region" evidence="2">
    <location>
        <begin position="152"/>
        <end position="181"/>
    </location>
</feature>
<sequence>MIEDAIFHRLEDELLLKDIKLNSLLEITKSINDNMSVENLVSIYTFILKEQLGFQRFVMFHKDEHWKCLIKEGYKGRVKDVNVEEDLLRFKEITVIESSHIRVLNDFDFIVPIIQGEHALAFLLIAGFEDHTLKPSSTLANLSFIQTLTNIIAVAIENKRLAKEELKQERIRKDLEVAREMQRLLFPSHLPSDKRIDLAATYKSRHEVGGDYYDFIRISDDEFIVCIGDVSGKGIGAAMLMASFQATLRTLISLGKLDLKYLIHALNEKVMQGAKGEKFITFFIGRYNSKTRKFTYINAGHNHPFITNGKVSRSLDKGCIGLGMLEEIPFLEQDEVEITSNSTLVLYTDGVVELENEEGEFFEMERLKKLIRNYYPLNMEDLNNLLFSKLDEWRGKKDYVDDTAIFSCRIF</sequence>
<dbReference type="InterPro" id="IPR001932">
    <property type="entry name" value="PPM-type_phosphatase-like_dom"/>
</dbReference>
<accession>A0A1I7A0W0</accession>
<dbReference type="InterPro" id="IPR036457">
    <property type="entry name" value="PPM-type-like_dom_sf"/>
</dbReference>
<dbReference type="PANTHER" id="PTHR43156:SF2">
    <property type="entry name" value="STAGE II SPORULATION PROTEIN E"/>
    <property type="match status" value="1"/>
</dbReference>
<name>A0A1I7A0W0_9FLAO</name>
<proteinExistence type="predicted"/>
<feature type="domain" description="PPM-type phosphatase" evidence="3">
    <location>
        <begin position="193"/>
        <end position="410"/>
    </location>
</feature>
<keyword evidence="5" id="KW-1185">Reference proteome</keyword>
<dbReference type="InterPro" id="IPR052016">
    <property type="entry name" value="Bact_Sigma-Reg"/>
</dbReference>